<comment type="similarity">
    <text evidence="1 7">Belongs to the alpha-carbonic anhydrase family.</text>
</comment>
<organism evidence="11 12">
    <name type="scientific">Anguilla anguilla</name>
    <name type="common">European freshwater eel</name>
    <name type="synonym">Muraena anguilla</name>
    <dbReference type="NCBI Taxonomy" id="7936"/>
    <lineage>
        <taxon>Eukaryota</taxon>
        <taxon>Metazoa</taxon>
        <taxon>Chordata</taxon>
        <taxon>Craniata</taxon>
        <taxon>Vertebrata</taxon>
        <taxon>Euteleostomi</taxon>
        <taxon>Actinopterygii</taxon>
        <taxon>Neopterygii</taxon>
        <taxon>Teleostei</taxon>
        <taxon>Anguilliformes</taxon>
        <taxon>Anguillidae</taxon>
        <taxon>Anguilla</taxon>
    </lineage>
</organism>
<dbReference type="Pfam" id="PF00194">
    <property type="entry name" value="Carb_anhydrase"/>
    <property type="match status" value="1"/>
</dbReference>
<proteinExistence type="inferred from homology"/>
<comment type="caution">
    <text evidence="11">The sequence shown here is derived from an EMBL/GenBank/DDBJ whole genome shotgun (WGS) entry which is preliminary data.</text>
</comment>
<evidence type="ECO:0000256" key="9">
    <source>
        <dbReference type="SAM" id="Phobius"/>
    </source>
</evidence>
<dbReference type="SMART" id="SM01057">
    <property type="entry name" value="Carb_anhydrase"/>
    <property type="match status" value="1"/>
</dbReference>
<evidence type="ECO:0000256" key="2">
    <source>
        <dbReference type="ARBA" id="ARBA00012925"/>
    </source>
</evidence>
<dbReference type="Proteomes" id="UP001044222">
    <property type="component" value="Chromosome 15"/>
</dbReference>
<dbReference type="SUPFAM" id="SSF51069">
    <property type="entry name" value="Carbonic anhydrase"/>
    <property type="match status" value="1"/>
</dbReference>
<dbReference type="GO" id="GO:0004089">
    <property type="term" value="F:carbonate dehydratase activity"/>
    <property type="evidence" value="ECO:0007669"/>
    <property type="project" value="UniProtKB-UniRule"/>
</dbReference>
<dbReference type="Gene3D" id="3.10.200.10">
    <property type="entry name" value="Alpha carbonic anhydrase"/>
    <property type="match status" value="1"/>
</dbReference>
<keyword evidence="12" id="KW-1185">Reference proteome</keyword>
<keyword evidence="9" id="KW-0472">Membrane</keyword>
<dbReference type="PANTHER" id="PTHR18952:SF275">
    <property type="entry name" value="CARBONIC ANHYDRASE"/>
    <property type="match status" value="1"/>
</dbReference>
<keyword evidence="9" id="KW-0812">Transmembrane</keyword>
<feature type="transmembrane region" description="Helical" evidence="9">
    <location>
        <begin position="339"/>
        <end position="360"/>
    </location>
</feature>
<evidence type="ECO:0000256" key="8">
    <source>
        <dbReference type="SAM" id="MobiDB-lite"/>
    </source>
</evidence>
<feature type="signal peptide" evidence="7">
    <location>
        <begin position="1"/>
        <end position="17"/>
    </location>
</feature>
<evidence type="ECO:0000256" key="4">
    <source>
        <dbReference type="ARBA" id="ARBA00022833"/>
    </source>
</evidence>
<accession>A0A9D3RNK8</accession>
<dbReference type="InterPro" id="IPR023561">
    <property type="entry name" value="Carbonic_anhydrase_a-class"/>
</dbReference>
<dbReference type="PANTHER" id="PTHR18952">
    <property type="entry name" value="CARBONIC ANHYDRASE"/>
    <property type="match status" value="1"/>
</dbReference>
<dbReference type="PROSITE" id="PS51144">
    <property type="entry name" value="ALPHA_CA_2"/>
    <property type="match status" value="1"/>
</dbReference>
<evidence type="ECO:0000256" key="6">
    <source>
        <dbReference type="ARBA" id="ARBA00023239"/>
    </source>
</evidence>
<name>A0A9D3RNK8_ANGAN</name>
<feature type="region of interest" description="Disordered" evidence="8">
    <location>
        <begin position="18"/>
        <end position="48"/>
    </location>
</feature>
<dbReference type="AlphaFoldDB" id="A0A9D3RNK8"/>
<sequence length="387" mass="43467">MLRRLFLLVLFQALVSSSSSSSSSEEDESGNEGDHTEEHPKKSSHGHWNYLDQDAWPSDFQHCSGKSQSPINIATREAIFDPKLPAIELEGYDLSDTEQLNLVNNGHTLQLNLPDTMRIVSGFDNTFLAAQLHFHWGTKEDPGSEHTIDSVHFPAEIHVVHYNSKYPNISEAASKLDGLAVLGAFIGIGLHENENYEKILSSLRDVSREESDTEIPGFNVRNLLPNSLDRFYRYNGSLTTPPCFQTVNWTIFNDTITVSRRQLAALEDTLKAGQNQLLNKNFRAPQLLYNRRVLSSFRAESSSTGPQVPFNPGNDGSSKKGRTMNEPVDSEETLSRGDILAIVFGALFFVTLLSFMIYACQQRKKTLRLKKDARENVIYKPATKEEV</sequence>
<dbReference type="PROSITE" id="PS00162">
    <property type="entry name" value="ALPHA_CA_1"/>
    <property type="match status" value="1"/>
</dbReference>
<evidence type="ECO:0000256" key="5">
    <source>
        <dbReference type="ARBA" id="ARBA00023180"/>
    </source>
</evidence>
<dbReference type="InterPro" id="IPR036398">
    <property type="entry name" value="CA_dom_sf"/>
</dbReference>
<comment type="function">
    <text evidence="7">Reversible hydration of carbon dioxide.</text>
</comment>
<dbReference type="EMBL" id="JAFIRN010000015">
    <property type="protein sequence ID" value="KAG5834162.1"/>
    <property type="molecule type" value="Genomic_DNA"/>
</dbReference>
<evidence type="ECO:0000256" key="1">
    <source>
        <dbReference type="ARBA" id="ARBA00010718"/>
    </source>
</evidence>
<gene>
    <name evidence="11" type="ORF">ANANG_G00258490</name>
</gene>
<dbReference type="InterPro" id="IPR018338">
    <property type="entry name" value="Carbonic_anhydrase_a-class_CS"/>
</dbReference>
<dbReference type="InterPro" id="IPR001148">
    <property type="entry name" value="CA_dom"/>
</dbReference>
<keyword evidence="6 7" id="KW-0456">Lyase</keyword>
<keyword evidence="3 7" id="KW-0479">Metal-binding</keyword>
<keyword evidence="7" id="KW-0732">Signal</keyword>
<feature type="compositionally biased region" description="Basic and acidic residues" evidence="8">
    <location>
        <begin position="32"/>
        <end position="41"/>
    </location>
</feature>
<feature type="region of interest" description="Disordered" evidence="8">
    <location>
        <begin position="300"/>
        <end position="330"/>
    </location>
</feature>
<protein>
    <recommendedName>
        <fullName evidence="2 7">Carbonic anhydrase</fullName>
        <ecNumber evidence="2 7">4.2.1.1</ecNumber>
    </recommendedName>
</protein>
<evidence type="ECO:0000313" key="11">
    <source>
        <dbReference type="EMBL" id="KAG5834162.1"/>
    </source>
</evidence>
<feature type="chain" id="PRO_5039759691" description="Carbonic anhydrase" evidence="7">
    <location>
        <begin position="18"/>
        <end position="387"/>
    </location>
</feature>
<dbReference type="FunFam" id="3.10.200.10:FF:000003">
    <property type="entry name" value="Carbonic anhydrase 12"/>
    <property type="match status" value="1"/>
</dbReference>
<feature type="domain" description="Alpha-carbonic anhydrase" evidence="10">
    <location>
        <begin position="46"/>
        <end position="297"/>
    </location>
</feature>
<comment type="catalytic activity">
    <reaction evidence="7">
        <text>hydrogencarbonate + H(+) = CO2 + H2O</text>
        <dbReference type="Rhea" id="RHEA:10748"/>
        <dbReference type="ChEBI" id="CHEBI:15377"/>
        <dbReference type="ChEBI" id="CHEBI:15378"/>
        <dbReference type="ChEBI" id="CHEBI:16526"/>
        <dbReference type="ChEBI" id="CHEBI:17544"/>
        <dbReference type="EC" id="4.2.1.1"/>
    </reaction>
</comment>
<dbReference type="EC" id="4.2.1.1" evidence="2 7"/>
<dbReference type="GO" id="GO:0005886">
    <property type="term" value="C:plasma membrane"/>
    <property type="evidence" value="ECO:0007669"/>
    <property type="project" value="TreeGrafter"/>
</dbReference>
<keyword evidence="9" id="KW-1133">Transmembrane helix</keyword>
<keyword evidence="5" id="KW-0325">Glycoprotein</keyword>
<keyword evidence="4 7" id="KW-0862">Zinc</keyword>
<evidence type="ECO:0000256" key="3">
    <source>
        <dbReference type="ARBA" id="ARBA00022723"/>
    </source>
</evidence>
<evidence type="ECO:0000313" key="12">
    <source>
        <dbReference type="Proteomes" id="UP001044222"/>
    </source>
</evidence>
<comment type="cofactor">
    <cofactor evidence="7">
        <name>Zn(2+)</name>
        <dbReference type="ChEBI" id="CHEBI:29105"/>
    </cofactor>
</comment>
<dbReference type="GO" id="GO:0008270">
    <property type="term" value="F:zinc ion binding"/>
    <property type="evidence" value="ECO:0007669"/>
    <property type="project" value="UniProtKB-UniRule"/>
</dbReference>
<evidence type="ECO:0000256" key="7">
    <source>
        <dbReference type="RuleBase" id="RU367011"/>
    </source>
</evidence>
<evidence type="ECO:0000259" key="10">
    <source>
        <dbReference type="PROSITE" id="PS51144"/>
    </source>
</evidence>
<reference evidence="11" key="1">
    <citation type="submission" date="2021-01" db="EMBL/GenBank/DDBJ databases">
        <title>A chromosome-scale assembly of European eel, Anguilla anguilla.</title>
        <authorList>
            <person name="Henkel C."/>
            <person name="Jong-Raadsen S.A."/>
            <person name="Dufour S."/>
            <person name="Weltzien F.-A."/>
            <person name="Palstra A.P."/>
            <person name="Pelster B."/>
            <person name="Spaink H.P."/>
            <person name="Van Den Thillart G.E."/>
            <person name="Jansen H."/>
            <person name="Zahm M."/>
            <person name="Klopp C."/>
            <person name="Cedric C."/>
            <person name="Louis A."/>
            <person name="Berthelot C."/>
            <person name="Parey E."/>
            <person name="Roest Crollius H."/>
            <person name="Montfort J."/>
            <person name="Robinson-Rechavi M."/>
            <person name="Bucao C."/>
            <person name="Bouchez O."/>
            <person name="Gislard M."/>
            <person name="Lluch J."/>
            <person name="Milhes M."/>
            <person name="Lampietro C."/>
            <person name="Lopez Roques C."/>
            <person name="Donnadieu C."/>
            <person name="Braasch I."/>
            <person name="Desvignes T."/>
            <person name="Postlethwait J."/>
            <person name="Bobe J."/>
            <person name="Guiguen Y."/>
            <person name="Dirks R."/>
        </authorList>
    </citation>
    <scope>NUCLEOTIDE SEQUENCE</scope>
    <source>
        <strain evidence="11">Tag_6206</strain>
        <tissue evidence="11">Liver</tissue>
    </source>
</reference>